<dbReference type="PANTHER" id="PTHR46609:SF8">
    <property type="entry name" value="YQAJ VIRAL RECOMBINASE DOMAIN-CONTAINING PROTEIN"/>
    <property type="match status" value="1"/>
</dbReference>
<accession>K1QX24</accession>
<dbReference type="InParanoid" id="K1QX24"/>
<dbReference type="InterPro" id="IPR011335">
    <property type="entry name" value="Restrct_endonuc-II-like"/>
</dbReference>
<dbReference type="InterPro" id="IPR011604">
    <property type="entry name" value="PDDEXK-like_dom_sf"/>
</dbReference>
<dbReference type="SUPFAM" id="SSF52980">
    <property type="entry name" value="Restriction endonuclease-like"/>
    <property type="match status" value="1"/>
</dbReference>
<name>K1QX24_MAGGI</name>
<reference evidence="1" key="1">
    <citation type="journal article" date="2012" name="Nature">
        <title>The oyster genome reveals stress adaptation and complexity of shell formation.</title>
        <authorList>
            <person name="Zhang G."/>
            <person name="Fang X."/>
            <person name="Guo X."/>
            <person name="Li L."/>
            <person name="Luo R."/>
            <person name="Xu F."/>
            <person name="Yang P."/>
            <person name="Zhang L."/>
            <person name="Wang X."/>
            <person name="Qi H."/>
            <person name="Xiong Z."/>
            <person name="Que H."/>
            <person name="Xie Y."/>
            <person name="Holland P.W."/>
            <person name="Paps J."/>
            <person name="Zhu Y."/>
            <person name="Wu F."/>
            <person name="Chen Y."/>
            <person name="Wang J."/>
            <person name="Peng C."/>
            <person name="Meng J."/>
            <person name="Yang L."/>
            <person name="Liu J."/>
            <person name="Wen B."/>
            <person name="Zhang N."/>
            <person name="Huang Z."/>
            <person name="Zhu Q."/>
            <person name="Feng Y."/>
            <person name="Mount A."/>
            <person name="Hedgecock D."/>
            <person name="Xu Z."/>
            <person name="Liu Y."/>
            <person name="Domazet-Loso T."/>
            <person name="Du Y."/>
            <person name="Sun X."/>
            <person name="Zhang S."/>
            <person name="Liu B."/>
            <person name="Cheng P."/>
            <person name="Jiang X."/>
            <person name="Li J."/>
            <person name="Fan D."/>
            <person name="Wang W."/>
            <person name="Fu W."/>
            <person name="Wang T."/>
            <person name="Wang B."/>
            <person name="Zhang J."/>
            <person name="Peng Z."/>
            <person name="Li Y."/>
            <person name="Li N."/>
            <person name="Wang J."/>
            <person name="Chen M."/>
            <person name="He Y."/>
            <person name="Tan F."/>
            <person name="Song X."/>
            <person name="Zheng Q."/>
            <person name="Huang R."/>
            <person name="Yang H."/>
            <person name="Du X."/>
            <person name="Chen L."/>
            <person name="Yang M."/>
            <person name="Gaffney P.M."/>
            <person name="Wang S."/>
            <person name="Luo L."/>
            <person name="She Z."/>
            <person name="Ming Y."/>
            <person name="Huang W."/>
            <person name="Zhang S."/>
            <person name="Huang B."/>
            <person name="Zhang Y."/>
            <person name="Qu T."/>
            <person name="Ni P."/>
            <person name="Miao G."/>
            <person name="Wang J."/>
            <person name="Wang Q."/>
            <person name="Steinberg C.E."/>
            <person name="Wang H."/>
            <person name="Li N."/>
            <person name="Qian L."/>
            <person name="Zhang G."/>
            <person name="Li Y."/>
            <person name="Yang H."/>
            <person name="Liu X."/>
            <person name="Wang J."/>
            <person name="Yin Y."/>
            <person name="Wang J."/>
        </authorList>
    </citation>
    <scope>NUCLEOTIDE SEQUENCE [LARGE SCALE GENOMIC DNA]</scope>
    <source>
        <strain evidence="1">05x7-T-G4-1.051#20</strain>
    </source>
</reference>
<sequence>MTHDYWHQIQGQLFLTGTECCDLVVWTTKDLQIIRILKDKTWISNIATMLDFYFTKFLESLKYPMGVVIMTRGSVAPECRYDHAHRQQIAKTGF</sequence>
<evidence type="ECO:0000313" key="1">
    <source>
        <dbReference type="EMBL" id="EKC35719.1"/>
    </source>
</evidence>
<protein>
    <submittedName>
        <fullName evidence="1">Uncharacterized protein</fullName>
    </submittedName>
</protein>
<proteinExistence type="predicted"/>
<dbReference type="InterPro" id="IPR051703">
    <property type="entry name" value="NF-kappa-B_Signaling_Reg"/>
</dbReference>
<gene>
    <name evidence="1" type="ORF">CGI_10022138</name>
</gene>
<dbReference type="AlphaFoldDB" id="K1QX24"/>
<organism evidence="1">
    <name type="scientific">Magallana gigas</name>
    <name type="common">Pacific oyster</name>
    <name type="synonym">Crassostrea gigas</name>
    <dbReference type="NCBI Taxonomy" id="29159"/>
    <lineage>
        <taxon>Eukaryota</taxon>
        <taxon>Metazoa</taxon>
        <taxon>Spiralia</taxon>
        <taxon>Lophotrochozoa</taxon>
        <taxon>Mollusca</taxon>
        <taxon>Bivalvia</taxon>
        <taxon>Autobranchia</taxon>
        <taxon>Pteriomorphia</taxon>
        <taxon>Ostreida</taxon>
        <taxon>Ostreoidea</taxon>
        <taxon>Ostreidae</taxon>
        <taxon>Magallana</taxon>
    </lineage>
</organism>
<dbReference type="GO" id="GO:0006281">
    <property type="term" value="P:DNA repair"/>
    <property type="evidence" value="ECO:0007669"/>
    <property type="project" value="UniProtKB-ARBA"/>
</dbReference>
<dbReference type="PANTHER" id="PTHR46609">
    <property type="entry name" value="EXONUCLEASE, PHAGE-TYPE/RECB, C-TERMINAL DOMAIN-CONTAINING PROTEIN"/>
    <property type="match status" value="1"/>
</dbReference>
<dbReference type="Gene3D" id="3.90.320.10">
    <property type="match status" value="1"/>
</dbReference>
<dbReference type="HOGENOM" id="CLU_2388377_0_0_1"/>
<dbReference type="EMBL" id="JH816972">
    <property type="protein sequence ID" value="EKC35719.1"/>
    <property type="molecule type" value="Genomic_DNA"/>
</dbReference>